<reference evidence="1 2" key="1">
    <citation type="journal article" date="2008" name="ISME J.">
        <title>Comparative genomics of two ecotypes of the marine planktonic copiotroph Alteromonas macleodii suggests alternative lifestyles associated with different kinds of particulate organic matter.</title>
        <authorList>
            <person name="Ivars-Martinez E."/>
            <person name="Martin-Cuadrado A.B."/>
            <person name="D'Auria G."/>
            <person name="Mira A."/>
            <person name="Ferriera S."/>
            <person name="Johnson J."/>
            <person name="Friedman R."/>
            <person name="Rodriguez-Valera F."/>
        </authorList>
    </citation>
    <scope>NUCLEOTIDE SEQUENCE [LARGE SCALE GENOMIC DNA]</scope>
    <source>
        <strain evidence="2">DSM 17117 / CIP 110805 / LMG 28347 / Deep ecotype</strain>
    </source>
</reference>
<evidence type="ECO:0000313" key="1">
    <source>
        <dbReference type="EMBL" id="AGV54126.1"/>
    </source>
</evidence>
<sequence length="31" mass="3801">MLPKRLNATRELPKQEMLKARRKIVERLFSF</sequence>
<dbReference type="AlphaFoldDB" id="T2DL81"/>
<name>T2DL81_ALTMD</name>
<proteinExistence type="predicted"/>
<dbReference type="HOGENOM" id="CLU_3394769_0_0_6"/>
<dbReference type="KEGG" id="amc:MADE_000001023270"/>
<evidence type="ECO:0000313" key="2">
    <source>
        <dbReference type="Proteomes" id="UP000001870"/>
    </source>
</evidence>
<accession>T2DL81</accession>
<protein>
    <submittedName>
        <fullName evidence="1">Uncharacterized protein</fullName>
    </submittedName>
</protein>
<organism evidence="1 2">
    <name type="scientific">Alteromonas mediterranea (strain DSM 17117 / CIP 110805 / LMG 28347 / Deep ecotype)</name>
    <dbReference type="NCBI Taxonomy" id="1774373"/>
    <lineage>
        <taxon>Bacteria</taxon>
        <taxon>Pseudomonadati</taxon>
        <taxon>Pseudomonadota</taxon>
        <taxon>Gammaproteobacteria</taxon>
        <taxon>Alteromonadales</taxon>
        <taxon>Alteromonadaceae</taxon>
        <taxon>Alteromonas/Salinimonas group</taxon>
        <taxon>Alteromonas</taxon>
    </lineage>
</organism>
<keyword evidence="2" id="KW-1185">Reference proteome</keyword>
<dbReference type="EMBL" id="CP001103">
    <property type="protein sequence ID" value="AGV54126.1"/>
    <property type="molecule type" value="Genomic_DNA"/>
</dbReference>
<gene>
    <name evidence="1" type="ORF">MADE_000001023270</name>
</gene>
<dbReference type="Proteomes" id="UP000001870">
    <property type="component" value="Chromosome"/>
</dbReference>
<reference evidence="1 2" key="2">
    <citation type="journal article" date="2015" name="Antonie Van Leeuwenhoek">
        <title>Ecophysiological diversity of a novel member of the genus Alteromonas, and description of Alteromonas mediterranea sp. nov.</title>
        <authorList>
            <person name="Ivanova E.P."/>
            <person name="Lopez-Perez M."/>
            <person name="Zabalos M."/>
            <person name="Nguyen S.H."/>
            <person name="Webb H.K."/>
            <person name="Ryan J."/>
            <person name="Lagutin K."/>
            <person name="Vyssotski M."/>
            <person name="Crawford R.J."/>
            <person name="Rodriguez-Valera F."/>
        </authorList>
    </citation>
    <scope>NUCLEOTIDE SEQUENCE [LARGE SCALE GENOMIC DNA]</scope>
    <source>
        <strain evidence="2">DSM 17117 / CIP 110805 / LMG 28347 / Deep ecotype</strain>
    </source>
</reference>